<evidence type="ECO:0000256" key="1">
    <source>
        <dbReference type="SAM" id="MobiDB-lite"/>
    </source>
</evidence>
<feature type="region of interest" description="Disordered" evidence="1">
    <location>
        <begin position="96"/>
        <end position="136"/>
    </location>
</feature>
<evidence type="ECO:0000313" key="2">
    <source>
        <dbReference type="EMBL" id="PWN21155.1"/>
    </source>
</evidence>
<name>A0A316UDL1_9BASI</name>
<dbReference type="RefSeq" id="XP_025348315.1">
    <property type="nucleotide sequence ID" value="XM_025494923.1"/>
</dbReference>
<accession>A0A316UDL1</accession>
<dbReference type="Proteomes" id="UP000245942">
    <property type="component" value="Unassembled WGS sequence"/>
</dbReference>
<dbReference type="EMBL" id="KZ819326">
    <property type="protein sequence ID" value="PWN21155.1"/>
    <property type="molecule type" value="Genomic_DNA"/>
</dbReference>
<evidence type="ECO:0000313" key="3">
    <source>
        <dbReference type="Proteomes" id="UP000245942"/>
    </source>
</evidence>
<sequence>MTSTPNQPDRVKGAEPNPRDDVLRLREDLTLLKDKYAEELDDVLQAKEILQAAKRNLEQQNQELHEANEEFFLENEQLRAERDEAKEALEALEGRTLTLEEAQTPGAQEENLSPLPLPHSDAGESPCRKRPRRTET</sequence>
<organism evidence="2 3">
    <name type="scientific">Pseudomicrostroma glucosiphilum</name>
    <dbReference type="NCBI Taxonomy" id="1684307"/>
    <lineage>
        <taxon>Eukaryota</taxon>
        <taxon>Fungi</taxon>
        <taxon>Dikarya</taxon>
        <taxon>Basidiomycota</taxon>
        <taxon>Ustilaginomycotina</taxon>
        <taxon>Exobasidiomycetes</taxon>
        <taxon>Microstromatales</taxon>
        <taxon>Microstromatales incertae sedis</taxon>
        <taxon>Pseudomicrostroma</taxon>
    </lineage>
</organism>
<reference evidence="2 3" key="1">
    <citation type="journal article" date="2018" name="Mol. Biol. Evol.">
        <title>Broad Genomic Sampling Reveals a Smut Pathogenic Ancestry of the Fungal Clade Ustilaginomycotina.</title>
        <authorList>
            <person name="Kijpornyongpan T."/>
            <person name="Mondo S.J."/>
            <person name="Barry K."/>
            <person name="Sandor L."/>
            <person name="Lee J."/>
            <person name="Lipzen A."/>
            <person name="Pangilinan J."/>
            <person name="LaButti K."/>
            <person name="Hainaut M."/>
            <person name="Henrissat B."/>
            <person name="Grigoriev I.V."/>
            <person name="Spatafora J.W."/>
            <person name="Aime M.C."/>
        </authorList>
    </citation>
    <scope>NUCLEOTIDE SEQUENCE [LARGE SCALE GENOMIC DNA]</scope>
    <source>
        <strain evidence="2 3">MCA 4718</strain>
    </source>
</reference>
<feature type="region of interest" description="Disordered" evidence="1">
    <location>
        <begin position="1"/>
        <end position="22"/>
    </location>
</feature>
<keyword evidence="3" id="KW-1185">Reference proteome</keyword>
<proteinExistence type="predicted"/>
<protein>
    <submittedName>
        <fullName evidence="2">Uncharacterized protein</fullName>
    </submittedName>
</protein>
<dbReference type="GeneID" id="37016657"/>
<feature type="compositionally biased region" description="Basic and acidic residues" evidence="1">
    <location>
        <begin position="9"/>
        <end position="22"/>
    </location>
</feature>
<gene>
    <name evidence="2" type="ORF">BCV69DRAFT_312410</name>
</gene>
<dbReference type="AlphaFoldDB" id="A0A316UDL1"/>